<dbReference type="PANTHER" id="PTHR42693:SF53">
    <property type="entry name" value="ENDO-4-O-SULFATASE"/>
    <property type="match status" value="1"/>
</dbReference>
<reference evidence="4 5" key="1">
    <citation type="submission" date="2017-08" db="EMBL/GenBank/DDBJ databases">
        <title>Fine stratification of microbial communities through a metagenomic profile of the photic zone.</title>
        <authorList>
            <person name="Haro-Moreno J.M."/>
            <person name="Lopez-Perez M."/>
            <person name="De La Torre J."/>
            <person name="Picazo A."/>
            <person name="Camacho A."/>
            <person name="Rodriguez-Valera F."/>
        </authorList>
    </citation>
    <scope>NUCLEOTIDE SEQUENCE [LARGE SCALE GENOMIC DNA]</scope>
    <source>
        <strain evidence="4">MED-G24</strain>
    </source>
</reference>
<dbReference type="InterPro" id="IPR050738">
    <property type="entry name" value="Sulfatase"/>
</dbReference>
<comment type="similarity">
    <text evidence="1">Belongs to the sulfatase family.</text>
</comment>
<gene>
    <name evidence="4" type="ORF">CNE99_03980</name>
</gene>
<dbReference type="Proteomes" id="UP000219327">
    <property type="component" value="Unassembled WGS sequence"/>
</dbReference>
<evidence type="ECO:0000313" key="4">
    <source>
        <dbReference type="EMBL" id="PDH40229.1"/>
    </source>
</evidence>
<dbReference type="InterPro" id="IPR017850">
    <property type="entry name" value="Alkaline_phosphatase_core_sf"/>
</dbReference>
<dbReference type="InterPro" id="IPR000917">
    <property type="entry name" value="Sulfatase_N"/>
</dbReference>
<evidence type="ECO:0000313" key="5">
    <source>
        <dbReference type="Proteomes" id="UP000219327"/>
    </source>
</evidence>
<organism evidence="4 5">
    <name type="scientific">OM182 bacterium MED-G24</name>
    <dbReference type="NCBI Taxonomy" id="1986255"/>
    <lineage>
        <taxon>Bacteria</taxon>
        <taxon>Pseudomonadati</taxon>
        <taxon>Pseudomonadota</taxon>
        <taxon>Gammaproteobacteria</taxon>
        <taxon>OMG group</taxon>
        <taxon>OM182 clade</taxon>
    </lineage>
</organism>
<protein>
    <submittedName>
        <fullName evidence="4">Sulfatase</fullName>
    </submittedName>
</protein>
<dbReference type="GO" id="GO:0004065">
    <property type="term" value="F:arylsulfatase activity"/>
    <property type="evidence" value="ECO:0007669"/>
    <property type="project" value="TreeGrafter"/>
</dbReference>
<dbReference type="Gene3D" id="3.40.720.10">
    <property type="entry name" value="Alkaline Phosphatase, subunit A"/>
    <property type="match status" value="1"/>
</dbReference>
<feature type="domain" description="Sulfatase N-terminal" evidence="3">
    <location>
        <begin position="6"/>
        <end position="343"/>
    </location>
</feature>
<evidence type="ECO:0000259" key="3">
    <source>
        <dbReference type="Pfam" id="PF00884"/>
    </source>
</evidence>
<dbReference type="PANTHER" id="PTHR42693">
    <property type="entry name" value="ARYLSULFATASE FAMILY MEMBER"/>
    <property type="match status" value="1"/>
</dbReference>
<evidence type="ECO:0000256" key="1">
    <source>
        <dbReference type="ARBA" id="ARBA00008779"/>
    </source>
</evidence>
<name>A0A2A5WUR5_9GAMM</name>
<accession>A0A2A5WUR5</accession>
<dbReference type="AlphaFoldDB" id="A0A2A5WUR5"/>
<keyword evidence="2" id="KW-0378">Hydrolase</keyword>
<dbReference type="Pfam" id="PF00884">
    <property type="entry name" value="Sulfatase"/>
    <property type="match status" value="1"/>
</dbReference>
<sequence>MTQQANIVIIMTDQQRADVSSREGFPLDTTPFLDALAKKGTWFDRAYTTMPVCLPARVSLLTGRYPSATRARTNHNGEDAYYETDLFDLMRAQGYRLALCGKNHSHVKADRMDHMFNLGHHGGGGDQRTEDEIAFDAYLASLRMSAGATPAPFGVEVQCPYRAVTDATRWIDEDQGEQPFFLWLSFPEPHNPYQAPEPYFSMFPPETLPLTQSDASSLAAKGYKYQFLRELGETAFPNYDEQLVRARSNYLGMLRLIDDQVSRFFDYLDANNLRDKTIVFFLSDHGDYVGEYGLVRKGAELPEVIARIPFQVVGPGVVASDSPHAAHVSTADVMPTICEAMGVDVPRGVQGRSLWSMLTGQDYPEDEFDSVYMEHGFGGLHYTAEDNYDRNADGLSEYIGFDELNGVSQSGTMRALRCGDWKLIYDMQERGQLYNLPDDPVELNNLFDHPEHAEVQSMMLGKLLGWTLRVQDPLPHPRRRYQFKSDKQNYWSPHANKTK</sequence>
<dbReference type="EMBL" id="NTKD01000014">
    <property type="protein sequence ID" value="PDH40229.1"/>
    <property type="molecule type" value="Genomic_DNA"/>
</dbReference>
<evidence type="ECO:0000256" key="2">
    <source>
        <dbReference type="ARBA" id="ARBA00022801"/>
    </source>
</evidence>
<comment type="caution">
    <text evidence="4">The sequence shown here is derived from an EMBL/GenBank/DDBJ whole genome shotgun (WGS) entry which is preliminary data.</text>
</comment>
<proteinExistence type="inferred from homology"/>
<dbReference type="SUPFAM" id="SSF53649">
    <property type="entry name" value="Alkaline phosphatase-like"/>
    <property type="match status" value="1"/>
</dbReference>